<evidence type="ECO:0000256" key="12">
    <source>
        <dbReference type="SAM" id="MobiDB-lite"/>
    </source>
</evidence>
<dbReference type="InterPro" id="IPR027417">
    <property type="entry name" value="P-loop_NTPase"/>
</dbReference>
<dbReference type="Gene3D" id="3.40.50.300">
    <property type="entry name" value="P-loop containing nucleotide triphosphate hydrolases"/>
    <property type="match status" value="1"/>
</dbReference>
<evidence type="ECO:0000256" key="8">
    <source>
        <dbReference type="HAMAP-Rule" id="MF_00377"/>
    </source>
</evidence>
<feature type="compositionally biased region" description="Low complexity" evidence="12">
    <location>
        <begin position="101"/>
        <end position="115"/>
    </location>
</feature>
<evidence type="ECO:0000256" key="6">
    <source>
        <dbReference type="ARBA" id="ARBA00023121"/>
    </source>
</evidence>
<dbReference type="RefSeq" id="WP_259079423.1">
    <property type="nucleotide sequence ID" value="NZ_JANUAU010000002.1"/>
</dbReference>
<reference evidence="15" key="1">
    <citation type="submission" date="2022-08" db="EMBL/GenBank/DDBJ databases">
        <title>Genomic Encyclopedia of Type Strains, Phase V (KMG-V): Genome sequencing to study the core and pangenomes of soil and plant-associated prokaryotes.</title>
        <authorList>
            <person name="Whitman W."/>
        </authorList>
    </citation>
    <scope>NUCLEOTIDE SEQUENCE</scope>
    <source>
        <strain evidence="15">0</strain>
    </source>
</reference>
<evidence type="ECO:0000256" key="1">
    <source>
        <dbReference type="ARBA" id="ARBA00006583"/>
    </source>
</evidence>
<feature type="binding site" evidence="8">
    <location>
        <position position="268"/>
    </location>
    <ligand>
        <name>ATP</name>
        <dbReference type="ChEBI" id="CHEBI:30616"/>
    </ligand>
</feature>
<comment type="domain">
    <text evidence="8">Domain I is involved in oligomerization and binding regulators, domain II is flexibile and of varying length in different bacteria, domain III forms the AAA+ region, while domain IV binds dsDNA.</text>
</comment>
<keyword evidence="4 8" id="KW-0547">Nucleotide-binding</keyword>
<protein>
    <recommendedName>
        <fullName evidence="8 9">Chromosomal replication initiator protein DnaA</fullName>
    </recommendedName>
</protein>
<organism evidence="15 16">
    <name type="scientific">Salinibacter ruber</name>
    <dbReference type="NCBI Taxonomy" id="146919"/>
    <lineage>
        <taxon>Bacteria</taxon>
        <taxon>Pseudomonadati</taxon>
        <taxon>Rhodothermota</taxon>
        <taxon>Rhodothermia</taxon>
        <taxon>Rhodothermales</taxon>
        <taxon>Salinibacteraceae</taxon>
        <taxon>Salinibacter</taxon>
    </lineage>
</organism>
<evidence type="ECO:0000313" key="15">
    <source>
        <dbReference type="EMBL" id="MCS3676673.1"/>
    </source>
</evidence>
<dbReference type="InterPro" id="IPR020591">
    <property type="entry name" value="Chromosome_initiator_DnaA-like"/>
</dbReference>
<proteinExistence type="inferred from homology"/>
<dbReference type="FunFam" id="3.40.50.300:FF:000668">
    <property type="entry name" value="Chromosomal replication initiator protein DnaA"/>
    <property type="match status" value="1"/>
</dbReference>
<dbReference type="HAMAP" id="MF_00377">
    <property type="entry name" value="DnaA_bact"/>
    <property type="match status" value="1"/>
</dbReference>
<evidence type="ECO:0000256" key="3">
    <source>
        <dbReference type="ARBA" id="ARBA00022705"/>
    </source>
</evidence>
<dbReference type="EMBL" id="JANUAU010000002">
    <property type="protein sequence ID" value="MCS3676673.1"/>
    <property type="molecule type" value="Genomic_DNA"/>
</dbReference>
<evidence type="ECO:0000256" key="10">
    <source>
        <dbReference type="RuleBase" id="RU000577"/>
    </source>
</evidence>
<feature type="region of interest" description="Domain I, interacts with DnaA modulators" evidence="8">
    <location>
        <begin position="1"/>
        <end position="97"/>
    </location>
</feature>
<evidence type="ECO:0000256" key="7">
    <source>
        <dbReference type="ARBA" id="ARBA00023125"/>
    </source>
</evidence>
<comment type="subcellular location">
    <subcellularLocation>
        <location evidence="8">Cytoplasm</location>
    </subcellularLocation>
</comment>
<comment type="caution">
    <text evidence="8">Lacks conserved residue(s) required for the propagation of feature annotation.</text>
</comment>
<feature type="domain" description="Chromosomal replication initiator DnaA C-terminal" evidence="14">
    <location>
        <begin position="465"/>
        <end position="534"/>
    </location>
</feature>
<dbReference type="SUPFAM" id="SSF48295">
    <property type="entry name" value="TrpR-like"/>
    <property type="match status" value="1"/>
</dbReference>
<dbReference type="InterPro" id="IPR013317">
    <property type="entry name" value="DnaA_dom"/>
</dbReference>
<keyword evidence="5 8" id="KW-0067">ATP-binding</keyword>
<dbReference type="AlphaFoldDB" id="A0A9X2PZ43"/>
<dbReference type="GO" id="GO:0006275">
    <property type="term" value="P:regulation of DNA replication"/>
    <property type="evidence" value="ECO:0007669"/>
    <property type="project" value="UniProtKB-UniRule"/>
</dbReference>
<comment type="function">
    <text evidence="8 10">Plays an essential role in the initiation and regulation of chromosomal replication. ATP-DnaA binds to the origin of replication (oriC) to initiate formation of the DNA replication initiation complex once per cell cycle. Binds the DnaA box (a 9 base pair repeat at the origin) and separates the double-stranded (ds)DNA. Forms a right-handed helical filament on oriC DNA; dsDNA binds to the exterior of the filament while single-stranded (ss)DNA is stabiized in the filament's interior. The ATP-DnaA-oriC complex binds and stabilizes one strand of the AT-rich DNA unwinding element (DUE), permitting loading of DNA polymerase. After initiation quickly degrades to an ADP-DnaA complex that is not apt for DNA replication. Binds acidic phospholipids.</text>
</comment>
<dbReference type="InterPro" id="IPR003593">
    <property type="entry name" value="AAA+_ATPase"/>
</dbReference>
<dbReference type="GO" id="GO:0005886">
    <property type="term" value="C:plasma membrane"/>
    <property type="evidence" value="ECO:0007669"/>
    <property type="project" value="TreeGrafter"/>
</dbReference>
<evidence type="ECO:0000259" key="14">
    <source>
        <dbReference type="SMART" id="SM00760"/>
    </source>
</evidence>
<dbReference type="InterPro" id="IPR001957">
    <property type="entry name" value="Chromosome_initiator_DnaA"/>
</dbReference>
<dbReference type="CDD" id="cd00009">
    <property type="entry name" value="AAA"/>
    <property type="match status" value="1"/>
</dbReference>
<dbReference type="SMART" id="SM00760">
    <property type="entry name" value="Bac_DnaA_C"/>
    <property type="match status" value="1"/>
</dbReference>
<gene>
    <name evidence="8" type="primary">dnaA</name>
    <name evidence="15" type="ORF">GGP71_000580</name>
</gene>
<feature type="domain" description="AAA+ ATPase" evidence="13">
    <location>
        <begin position="254"/>
        <end position="382"/>
    </location>
</feature>
<comment type="subunit">
    <text evidence="8">Oligomerizes as a right-handed, spiral filament on DNA at oriC.</text>
</comment>
<feature type="compositionally biased region" description="Polar residues" evidence="12">
    <location>
        <begin position="116"/>
        <end position="130"/>
    </location>
</feature>
<dbReference type="Gene3D" id="1.10.8.60">
    <property type="match status" value="1"/>
</dbReference>
<feature type="compositionally biased region" description="Low complexity" evidence="12">
    <location>
        <begin position="155"/>
        <end position="171"/>
    </location>
</feature>
<name>A0A9X2PZ43_9BACT</name>
<feature type="compositionally biased region" description="Low complexity" evidence="12">
    <location>
        <begin position="131"/>
        <end position="146"/>
    </location>
</feature>
<dbReference type="Gene3D" id="1.10.1750.10">
    <property type="match status" value="1"/>
</dbReference>
<keyword evidence="2 8" id="KW-0963">Cytoplasm</keyword>
<evidence type="ECO:0000259" key="13">
    <source>
        <dbReference type="SMART" id="SM00382"/>
    </source>
</evidence>
<feature type="region of interest" description="Domain IV, binds dsDNA" evidence="8">
    <location>
        <begin position="438"/>
        <end position="564"/>
    </location>
</feature>
<dbReference type="PANTHER" id="PTHR30050:SF2">
    <property type="entry name" value="CHROMOSOMAL REPLICATION INITIATOR PROTEIN DNAA"/>
    <property type="match status" value="1"/>
</dbReference>
<evidence type="ECO:0000256" key="9">
    <source>
        <dbReference type="NCBIfam" id="TIGR00362"/>
    </source>
</evidence>
<dbReference type="PROSITE" id="PS01008">
    <property type="entry name" value="DNAA"/>
    <property type="match status" value="1"/>
</dbReference>
<comment type="caution">
    <text evidence="15">The sequence shown here is derived from an EMBL/GenBank/DDBJ whole genome shotgun (WGS) entry which is preliminary data.</text>
</comment>
<feature type="binding site" evidence="8">
    <location>
        <position position="269"/>
    </location>
    <ligand>
        <name>ATP</name>
        <dbReference type="ChEBI" id="CHEBI:30616"/>
    </ligand>
</feature>
<dbReference type="GO" id="GO:0006270">
    <property type="term" value="P:DNA replication initiation"/>
    <property type="evidence" value="ECO:0007669"/>
    <property type="project" value="UniProtKB-UniRule"/>
</dbReference>
<feature type="binding site" evidence="8">
    <location>
        <position position="265"/>
    </location>
    <ligand>
        <name>ATP</name>
        <dbReference type="ChEBI" id="CHEBI:30616"/>
    </ligand>
</feature>
<dbReference type="InterPro" id="IPR024633">
    <property type="entry name" value="DnaA_N_dom"/>
</dbReference>
<dbReference type="PRINTS" id="PR00051">
    <property type="entry name" value="DNAA"/>
</dbReference>
<evidence type="ECO:0000313" key="16">
    <source>
        <dbReference type="Proteomes" id="UP001155027"/>
    </source>
</evidence>
<dbReference type="Proteomes" id="UP001155027">
    <property type="component" value="Unassembled WGS sequence"/>
</dbReference>
<dbReference type="GO" id="GO:0005737">
    <property type="term" value="C:cytoplasm"/>
    <property type="evidence" value="ECO:0007669"/>
    <property type="project" value="UniProtKB-SubCell"/>
</dbReference>
<accession>A0A9X2PZ43</accession>
<dbReference type="InterPro" id="IPR038454">
    <property type="entry name" value="DnaA_N_sf"/>
</dbReference>
<dbReference type="NCBIfam" id="TIGR00362">
    <property type="entry name" value="DnaA"/>
    <property type="match status" value="1"/>
</dbReference>
<evidence type="ECO:0000256" key="11">
    <source>
        <dbReference type="RuleBase" id="RU004227"/>
    </source>
</evidence>
<feature type="region of interest" description="Disordered" evidence="12">
    <location>
        <begin position="78"/>
        <end position="210"/>
    </location>
</feature>
<dbReference type="GO" id="GO:0005524">
    <property type="term" value="F:ATP binding"/>
    <property type="evidence" value="ECO:0007669"/>
    <property type="project" value="UniProtKB-UniRule"/>
</dbReference>
<comment type="similarity">
    <text evidence="1 8 11">Belongs to the DnaA family.</text>
</comment>
<evidence type="ECO:0000256" key="5">
    <source>
        <dbReference type="ARBA" id="ARBA00022840"/>
    </source>
</evidence>
<keyword evidence="3 8" id="KW-0235">DNA replication</keyword>
<dbReference type="Pfam" id="PF00308">
    <property type="entry name" value="Bac_DnaA"/>
    <property type="match status" value="1"/>
</dbReference>
<dbReference type="InterPro" id="IPR018312">
    <property type="entry name" value="Chromosome_initiator_DnaA_CS"/>
</dbReference>
<dbReference type="Gene3D" id="3.30.300.180">
    <property type="match status" value="1"/>
</dbReference>
<dbReference type="Pfam" id="PF08299">
    <property type="entry name" value="Bac_DnaA_C"/>
    <property type="match status" value="1"/>
</dbReference>
<dbReference type="CDD" id="cd06571">
    <property type="entry name" value="Bac_DnaA_C"/>
    <property type="match status" value="1"/>
</dbReference>
<evidence type="ECO:0000256" key="2">
    <source>
        <dbReference type="ARBA" id="ARBA00022490"/>
    </source>
</evidence>
<dbReference type="PANTHER" id="PTHR30050">
    <property type="entry name" value="CHROMOSOMAL REPLICATION INITIATOR PROTEIN DNAA"/>
    <property type="match status" value="1"/>
</dbReference>
<dbReference type="InterPro" id="IPR013159">
    <property type="entry name" value="DnaA_C"/>
</dbReference>
<keyword evidence="6 8" id="KW-0446">Lipid-binding</keyword>
<dbReference type="SUPFAM" id="SSF52540">
    <property type="entry name" value="P-loop containing nucleoside triphosphate hydrolases"/>
    <property type="match status" value="1"/>
</dbReference>
<dbReference type="GO" id="GO:0008289">
    <property type="term" value="F:lipid binding"/>
    <property type="evidence" value="ECO:0007669"/>
    <property type="project" value="UniProtKB-KW"/>
</dbReference>
<sequence>MVPSASDAWRTALRDLRETLPERTVQNWLDPIQPLDLSTDEGSPTLTLQVPTPFGIQYLRSRFQRSIRQAVSEAVGEPTDVTYQVAPEEERPDEIATDSGSSGSAPDEPDASSSPQDRPSSAPSSDQAGRSSTSPRPSEPVSSSSPAGREAINQSPSPDASTSGGASSPTGPTTPRPSSPDVADVSDAGRTDDASAPSPPQTDAGSPDERSALYEQAKQHLRPEYTFDEFVEGDGNRLARSAAFAVAQEPGSTNYNPLLVYGGVGLGKTHLAQAVANYALEHNTAERVLYVSSDRFTSQFVQSVRENRIAAFSSYYRQADLLIVDDVQFFGEKEKTQEEFFHIFNDLHQNGKQIFLCADRPPAEIPGIEERLLSRFQWGLSADIQRPDLETRIAILQRKAARQDIAVSPDVLELIAQRIDSNVRQLEGALTRLTALVQLDDRTLDLDTARRFLREHTDEGADTLNADDIIEQVAEYFRLEKGDLLSRSRKQTVAQARQIAMYLCRELTDESYDHIGSRFGGRDHSTVIHAYRKIEEDLESDTELQDDISSLQSNLQDRSLSSSL</sequence>
<dbReference type="GO" id="GO:0003688">
    <property type="term" value="F:DNA replication origin binding"/>
    <property type="evidence" value="ECO:0007669"/>
    <property type="project" value="UniProtKB-UniRule"/>
</dbReference>
<dbReference type="InterPro" id="IPR010921">
    <property type="entry name" value="Trp_repressor/repl_initiator"/>
</dbReference>
<evidence type="ECO:0000256" key="4">
    <source>
        <dbReference type="ARBA" id="ARBA00022741"/>
    </source>
</evidence>
<feature type="binding site" evidence="8">
    <location>
        <position position="267"/>
    </location>
    <ligand>
        <name>ATP</name>
        <dbReference type="ChEBI" id="CHEBI:30616"/>
    </ligand>
</feature>
<dbReference type="SMART" id="SM00382">
    <property type="entry name" value="AAA"/>
    <property type="match status" value="1"/>
</dbReference>
<keyword evidence="7 8" id="KW-0238">DNA-binding</keyword>
<dbReference type="Pfam" id="PF11638">
    <property type="entry name" value="DnaA_N"/>
    <property type="match status" value="1"/>
</dbReference>